<dbReference type="Gene3D" id="3.10.310.30">
    <property type="match status" value="1"/>
</dbReference>
<dbReference type="GO" id="GO:0008441">
    <property type="term" value="F:3'(2'),5'-bisphosphate nucleotidase activity"/>
    <property type="evidence" value="ECO:0007669"/>
    <property type="project" value="UniProtKB-EC"/>
</dbReference>
<dbReference type="RefSeq" id="WP_312894170.1">
    <property type="nucleotide sequence ID" value="NZ_BAABAM010000001.1"/>
</dbReference>
<evidence type="ECO:0000256" key="1">
    <source>
        <dbReference type="SAM" id="MobiDB-lite"/>
    </source>
</evidence>
<evidence type="ECO:0000259" key="2">
    <source>
        <dbReference type="Pfam" id="PF01368"/>
    </source>
</evidence>
<protein>
    <submittedName>
        <fullName evidence="4">Phosphoesterase RecJ-like protein</fullName>
        <ecNumber evidence="4">3.1.13.3</ecNumber>
        <ecNumber evidence="4">3.1.3.7</ecNumber>
    </submittedName>
</protein>
<organism evidence="4 5">
    <name type="scientific">Nonomuraea soli</name>
    <dbReference type="NCBI Taxonomy" id="1032476"/>
    <lineage>
        <taxon>Bacteria</taxon>
        <taxon>Bacillati</taxon>
        <taxon>Actinomycetota</taxon>
        <taxon>Actinomycetes</taxon>
        <taxon>Streptosporangiales</taxon>
        <taxon>Streptosporangiaceae</taxon>
        <taxon>Nonomuraea</taxon>
    </lineage>
</organism>
<feature type="domain" description="DDH" evidence="2">
    <location>
        <begin position="100"/>
        <end position="241"/>
    </location>
</feature>
<dbReference type="Proteomes" id="UP000530928">
    <property type="component" value="Unassembled WGS sequence"/>
</dbReference>
<dbReference type="PANTHER" id="PTHR47618">
    <property type="entry name" value="BIFUNCTIONAL OLIGORIBONUCLEASE AND PAP PHOSPHATASE NRNA"/>
    <property type="match status" value="1"/>
</dbReference>
<dbReference type="InterPro" id="IPR001667">
    <property type="entry name" value="DDH_dom"/>
</dbReference>
<dbReference type="GO" id="GO:0003676">
    <property type="term" value="F:nucleic acid binding"/>
    <property type="evidence" value="ECO:0007669"/>
    <property type="project" value="InterPro"/>
</dbReference>
<dbReference type="EC" id="3.1.13.3" evidence="4"/>
<dbReference type="SUPFAM" id="SSF64182">
    <property type="entry name" value="DHH phosphoesterases"/>
    <property type="match status" value="1"/>
</dbReference>
<dbReference type="InterPro" id="IPR038763">
    <property type="entry name" value="DHH_sf"/>
</dbReference>
<dbReference type="EC" id="3.1.3.7" evidence="4"/>
<dbReference type="InterPro" id="IPR003156">
    <property type="entry name" value="DHHA1_dom"/>
</dbReference>
<comment type="caution">
    <text evidence="4">The sequence shown here is derived from an EMBL/GenBank/DDBJ whole genome shotgun (WGS) entry which is preliminary data.</text>
</comment>
<gene>
    <name evidence="4" type="ORF">HNR30_000183</name>
</gene>
<reference evidence="4 5" key="1">
    <citation type="submission" date="2020-07" db="EMBL/GenBank/DDBJ databases">
        <title>Genomic Encyclopedia of Type Strains, Phase IV (KMG-IV): sequencing the most valuable type-strain genomes for metagenomic binning, comparative biology and taxonomic classification.</title>
        <authorList>
            <person name="Goeker M."/>
        </authorList>
    </citation>
    <scope>NUCLEOTIDE SEQUENCE [LARGE SCALE GENOMIC DNA]</scope>
    <source>
        <strain evidence="4 5">DSM 45533</strain>
    </source>
</reference>
<dbReference type="Pfam" id="PF01368">
    <property type="entry name" value="DHH"/>
    <property type="match status" value="1"/>
</dbReference>
<keyword evidence="4" id="KW-0378">Hydrolase</keyword>
<dbReference type="AlphaFoldDB" id="A0A7W0HML1"/>
<sequence length="402" mass="42424">MTSQASEPEDREAFPPPAAGSAVPSSGTAEQGDPASPGSTGTGSQASSGAGSEVSSGAASDESGLPGLPSAASLGRPGTAIAEYAWERTLELIDEADVVALACHISPDGDALGSMLACARALRVTGKKVVASFGDKRFAVPRLLHFLPDQELLSRPDDYPDSPEVMITFDSSTLDRLGLLSAHATRATELIVMDHHPSNPGFGTLSLIDPAAAATAVLAEELIRRLGVPLDREMATNLYVGLVTDTGSFRHASTTPAAHEMAARLVATGLRTDEIARQLWDRAPFGYLKVLAAVLDRVVLEGDLVWTYVTRHDRQRYGLPYDEVEGIIDVVRRADEAEVAVVLKEDDDGAWQVSTRAKNSVDVGAICTALGGGGHTKAAGYTSHLPVDETMARFRDLLRKAT</sequence>
<accession>A0A7W0HML1</accession>
<evidence type="ECO:0000313" key="4">
    <source>
        <dbReference type="EMBL" id="MBA2888848.1"/>
    </source>
</evidence>
<feature type="compositionally biased region" description="Low complexity" evidence="1">
    <location>
        <begin position="19"/>
        <end position="64"/>
    </location>
</feature>
<dbReference type="Pfam" id="PF02272">
    <property type="entry name" value="DHHA1"/>
    <property type="match status" value="1"/>
</dbReference>
<evidence type="ECO:0000259" key="3">
    <source>
        <dbReference type="Pfam" id="PF02272"/>
    </source>
</evidence>
<dbReference type="InterPro" id="IPR051319">
    <property type="entry name" value="Oligoribo/pAp-PDE_c-di-AMP_PDE"/>
</dbReference>
<feature type="region of interest" description="Disordered" evidence="1">
    <location>
        <begin position="1"/>
        <end position="73"/>
    </location>
</feature>
<name>A0A7W0HML1_9ACTN</name>
<dbReference type="PANTHER" id="PTHR47618:SF1">
    <property type="entry name" value="BIFUNCTIONAL OLIGORIBONUCLEASE AND PAP PHOSPHATASE NRNA"/>
    <property type="match status" value="1"/>
</dbReference>
<dbReference type="EMBL" id="JACDUR010000001">
    <property type="protein sequence ID" value="MBA2888848.1"/>
    <property type="molecule type" value="Genomic_DNA"/>
</dbReference>
<proteinExistence type="predicted"/>
<evidence type="ECO:0000313" key="5">
    <source>
        <dbReference type="Proteomes" id="UP000530928"/>
    </source>
</evidence>
<keyword evidence="5" id="KW-1185">Reference proteome</keyword>
<dbReference type="Gene3D" id="3.90.1640.10">
    <property type="entry name" value="inorganic pyrophosphatase (n-terminal core)"/>
    <property type="match status" value="1"/>
</dbReference>
<feature type="domain" description="DHHA1" evidence="3">
    <location>
        <begin position="318"/>
        <end position="399"/>
    </location>
</feature>